<evidence type="ECO:0000256" key="8">
    <source>
        <dbReference type="ARBA" id="ARBA00023125"/>
    </source>
</evidence>
<keyword evidence="15" id="KW-1185">Reference proteome</keyword>
<dbReference type="GO" id="GO:0046872">
    <property type="term" value="F:metal ion binding"/>
    <property type="evidence" value="ECO:0007669"/>
    <property type="project" value="UniProtKB-KW"/>
</dbReference>
<keyword evidence="6" id="KW-0460">Magnesium</keyword>
<evidence type="ECO:0000256" key="3">
    <source>
        <dbReference type="ARBA" id="ARBA00006559"/>
    </source>
</evidence>
<dbReference type="GO" id="GO:0000228">
    <property type="term" value="C:nuclear chromosome"/>
    <property type="evidence" value="ECO:0007669"/>
    <property type="project" value="TreeGrafter"/>
</dbReference>
<dbReference type="InterPro" id="IPR036388">
    <property type="entry name" value="WH-like_DNA-bd_sf"/>
</dbReference>
<evidence type="ECO:0000313" key="14">
    <source>
        <dbReference type="EMBL" id="OQO14118.1"/>
    </source>
</evidence>
<dbReference type="PROSITE" id="PS52041">
    <property type="entry name" value="TOPO_IIB"/>
    <property type="match status" value="1"/>
</dbReference>
<dbReference type="GO" id="GO:0000706">
    <property type="term" value="P:meiotic DNA double-strand break processing"/>
    <property type="evidence" value="ECO:0007669"/>
    <property type="project" value="TreeGrafter"/>
</dbReference>
<dbReference type="SUPFAM" id="SSF56726">
    <property type="entry name" value="DNA topoisomerase IV, alpha subunit"/>
    <property type="match status" value="1"/>
</dbReference>
<dbReference type="Pfam" id="PF21180">
    <property type="entry name" value="TOP6A-Spo11_Toprim"/>
    <property type="match status" value="1"/>
</dbReference>
<comment type="similarity">
    <text evidence="3 10">Belongs to the TOP6A family.</text>
</comment>
<evidence type="ECO:0000256" key="5">
    <source>
        <dbReference type="ARBA" id="ARBA00022723"/>
    </source>
</evidence>
<reference evidence="15" key="1">
    <citation type="submission" date="2017-03" db="EMBL/GenBank/DDBJ databases">
        <title>Genomes of endolithic fungi from Antarctica.</title>
        <authorList>
            <person name="Coleine C."/>
            <person name="Masonjones S."/>
            <person name="Stajich J.E."/>
        </authorList>
    </citation>
    <scope>NUCLEOTIDE SEQUENCE [LARGE SCALE GENOMIC DNA]</scope>
    <source>
        <strain evidence="15">CCFEE 5527</strain>
    </source>
</reference>
<evidence type="ECO:0000256" key="10">
    <source>
        <dbReference type="PROSITE-ProRule" id="PRU01385"/>
    </source>
</evidence>
<protein>
    <recommendedName>
        <fullName evidence="4">DNA topoisomerase (ATP-hydrolyzing)</fullName>
        <ecNumber evidence="4">5.6.2.2</ecNumber>
    </recommendedName>
</protein>
<feature type="domain" description="Topoisomerase 6 subunit A/Spo11 TOPRIM" evidence="13">
    <location>
        <begin position="278"/>
        <end position="443"/>
    </location>
</feature>
<dbReference type="Proteomes" id="UP000192596">
    <property type="component" value="Unassembled WGS sequence"/>
</dbReference>
<comment type="catalytic activity">
    <reaction evidence="1 10">
        <text>ATP-dependent breakage, passage and rejoining of double-stranded DNA.</text>
        <dbReference type="EC" id="5.6.2.2"/>
    </reaction>
</comment>
<dbReference type="Gene3D" id="3.40.1360.10">
    <property type="match status" value="1"/>
</dbReference>
<sequence>MDDDFEDLSNTSSPQDDEHQIWQSDHGSPPMPSTSIEHKTMDCPAFDETATEHELFSSSMWSPAGSECAEVSAMGALPLADASEQTDDMTLPTGADRQRPDVLTRIETIFEEMLDVLLNETGQMGVTLKYRPRSSPRRRSEPFTIADEPLEGERRLCFPGRSDTEAWRFTVVTRILELVHEALRNDTVLSKRDIYYRDPALFNKQSTVDRYVDDIAYTFGVPRSSLNVTAVAKGLILGAATFIRRDGSSSCAAGDAEGILVPAMRDILSSSLSDVAWILVIEKEATFRSIAASPYWQQHSGHGILVTARGYPDFATRALLQFLSTATPQNGFGSPPVYGLVDFDPDGLAIFTTYKHGSSKISNEYARLKLPGMQWLGLRSSALANADDTHASQGLLPLTPRDRKRARLMLNWGVMADEHEMRAELQRMLMLGFKAELQLLDAFTDGMGQLLSSVLPTSVF</sequence>
<comment type="caution">
    <text evidence="14">The sequence shown here is derived from an EMBL/GenBank/DDBJ whole genome shotgun (WGS) entry which is preliminary data.</text>
</comment>
<dbReference type="EC" id="5.6.2.2" evidence="4"/>
<dbReference type="CDD" id="cd00223">
    <property type="entry name" value="TOPRIM_TopoIIB_SPO"/>
    <property type="match status" value="1"/>
</dbReference>
<dbReference type="OrthoDB" id="5377392at2759"/>
<dbReference type="GO" id="GO:0003677">
    <property type="term" value="F:DNA binding"/>
    <property type="evidence" value="ECO:0007669"/>
    <property type="project" value="UniProtKB-UniRule"/>
</dbReference>
<comment type="cofactor">
    <cofactor evidence="2">
        <name>Mg(2+)</name>
        <dbReference type="ChEBI" id="CHEBI:18420"/>
    </cofactor>
</comment>
<keyword evidence="7 10" id="KW-0799">Topoisomerase</keyword>
<dbReference type="AlphaFoldDB" id="A0A1V8TS20"/>
<dbReference type="Gene3D" id="1.10.10.10">
    <property type="entry name" value="Winged helix-like DNA-binding domain superfamily/Winged helix DNA-binding domain"/>
    <property type="match status" value="1"/>
</dbReference>
<evidence type="ECO:0000256" key="11">
    <source>
        <dbReference type="SAM" id="MobiDB-lite"/>
    </source>
</evidence>
<keyword evidence="5" id="KW-0479">Metal-binding</keyword>
<feature type="domain" description="Spo11/DNA topoisomerase VI subunit A N-terminal" evidence="12">
    <location>
        <begin position="167"/>
        <end position="228"/>
    </location>
</feature>
<dbReference type="GO" id="GO:0007131">
    <property type="term" value="P:reciprocal meiotic recombination"/>
    <property type="evidence" value="ECO:0007669"/>
    <property type="project" value="TreeGrafter"/>
</dbReference>
<dbReference type="InterPro" id="IPR034136">
    <property type="entry name" value="TOPRIM_Topo6A/Spo11"/>
</dbReference>
<evidence type="ECO:0000256" key="4">
    <source>
        <dbReference type="ARBA" id="ARBA00012895"/>
    </source>
</evidence>
<evidence type="ECO:0000256" key="7">
    <source>
        <dbReference type="ARBA" id="ARBA00023029"/>
    </source>
</evidence>
<dbReference type="GO" id="GO:0042138">
    <property type="term" value="P:meiotic DNA double-strand break formation"/>
    <property type="evidence" value="ECO:0007669"/>
    <property type="project" value="TreeGrafter"/>
</dbReference>
<evidence type="ECO:0000256" key="6">
    <source>
        <dbReference type="ARBA" id="ARBA00022842"/>
    </source>
</evidence>
<evidence type="ECO:0000256" key="2">
    <source>
        <dbReference type="ARBA" id="ARBA00001946"/>
    </source>
</evidence>
<evidence type="ECO:0000259" key="13">
    <source>
        <dbReference type="Pfam" id="PF21180"/>
    </source>
</evidence>
<proteinExistence type="inferred from homology"/>
<gene>
    <name evidence="14" type="ORF">B0A48_00994</name>
</gene>
<dbReference type="InterPro" id="IPR013049">
    <property type="entry name" value="Spo11/TopoVI_A_N"/>
</dbReference>
<dbReference type="STRING" id="1507870.A0A1V8TS20"/>
<organism evidence="14 15">
    <name type="scientific">Cryoendolithus antarcticus</name>
    <dbReference type="NCBI Taxonomy" id="1507870"/>
    <lineage>
        <taxon>Eukaryota</taxon>
        <taxon>Fungi</taxon>
        <taxon>Dikarya</taxon>
        <taxon>Ascomycota</taxon>
        <taxon>Pezizomycotina</taxon>
        <taxon>Dothideomycetes</taxon>
        <taxon>Dothideomycetidae</taxon>
        <taxon>Cladosporiales</taxon>
        <taxon>Cladosporiaceae</taxon>
        <taxon>Cryoendolithus</taxon>
    </lineage>
</organism>
<dbReference type="InterPro" id="IPR036078">
    <property type="entry name" value="Spo11/TopoVI_A_sf"/>
</dbReference>
<dbReference type="PANTHER" id="PTHR10848">
    <property type="entry name" value="MEIOTIC RECOMBINATION PROTEIN SPO11"/>
    <property type="match status" value="1"/>
</dbReference>
<dbReference type="InterPro" id="IPR002815">
    <property type="entry name" value="Spo11/TopoVI_A"/>
</dbReference>
<name>A0A1V8TS20_9PEZI</name>
<accession>A0A1V8TS20</accession>
<keyword evidence="9 10" id="KW-0413">Isomerase</keyword>
<keyword evidence="8 10" id="KW-0238">DNA-binding</keyword>
<dbReference type="GO" id="GO:0005524">
    <property type="term" value="F:ATP binding"/>
    <property type="evidence" value="ECO:0007669"/>
    <property type="project" value="InterPro"/>
</dbReference>
<feature type="region of interest" description="Disordered" evidence="11">
    <location>
        <begin position="1"/>
        <end position="38"/>
    </location>
</feature>
<dbReference type="PANTHER" id="PTHR10848:SF0">
    <property type="entry name" value="MEIOTIC RECOMBINATION PROTEIN SPO11"/>
    <property type="match status" value="1"/>
</dbReference>
<dbReference type="Pfam" id="PF04406">
    <property type="entry name" value="TP6A_N"/>
    <property type="match status" value="1"/>
</dbReference>
<dbReference type="GO" id="GO:0003918">
    <property type="term" value="F:DNA topoisomerase type II (double strand cut, ATP-hydrolyzing) activity"/>
    <property type="evidence" value="ECO:0007669"/>
    <property type="project" value="UniProtKB-UniRule"/>
</dbReference>
<dbReference type="FunCoup" id="A0A1V8TS20">
    <property type="interactions" value="1453"/>
</dbReference>
<dbReference type="PRINTS" id="PR01550">
    <property type="entry name" value="TOP6AFAMILY"/>
</dbReference>
<evidence type="ECO:0000259" key="12">
    <source>
        <dbReference type="Pfam" id="PF04406"/>
    </source>
</evidence>
<dbReference type="EMBL" id="NAJO01000002">
    <property type="protein sequence ID" value="OQO14118.1"/>
    <property type="molecule type" value="Genomic_DNA"/>
</dbReference>
<evidence type="ECO:0000313" key="15">
    <source>
        <dbReference type="Proteomes" id="UP000192596"/>
    </source>
</evidence>
<evidence type="ECO:0000256" key="9">
    <source>
        <dbReference type="ARBA" id="ARBA00023235"/>
    </source>
</evidence>
<evidence type="ECO:0000256" key="1">
    <source>
        <dbReference type="ARBA" id="ARBA00000185"/>
    </source>
</evidence>
<dbReference type="InParanoid" id="A0A1V8TS20"/>
<feature type="active site" description="O-(5'-phospho-DNA)-tyrosine intermediate" evidence="10">
    <location>
        <position position="196"/>
    </location>
</feature>